<evidence type="ECO:0000313" key="3">
    <source>
        <dbReference type="Proteomes" id="UP000630805"/>
    </source>
</evidence>
<evidence type="ECO:0000313" key="2">
    <source>
        <dbReference type="EMBL" id="NVO54314.1"/>
    </source>
</evidence>
<keyword evidence="3" id="KW-1185">Reference proteome</keyword>
<accession>A0ABX2PKT8</accession>
<feature type="signal peptide" evidence="1">
    <location>
        <begin position="1"/>
        <end position="23"/>
    </location>
</feature>
<feature type="chain" id="PRO_5046954808" description="HdeA/HdeB family protein" evidence="1">
    <location>
        <begin position="24"/>
        <end position="122"/>
    </location>
</feature>
<dbReference type="RefSeq" id="WP_176861312.1">
    <property type="nucleotide sequence ID" value="NZ_JABXWT010000001.1"/>
</dbReference>
<dbReference type="InterPro" id="IPR038304">
    <property type="entry name" value="YmgD_sf"/>
</dbReference>
<name>A0ABX2PKT8_9RHOB</name>
<protein>
    <recommendedName>
        <fullName evidence="4">HdeA/HdeB family protein</fullName>
    </recommendedName>
</protein>
<dbReference type="EMBL" id="JABXWT010000001">
    <property type="protein sequence ID" value="NVO54314.1"/>
    <property type="molecule type" value="Genomic_DNA"/>
</dbReference>
<comment type="caution">
    <text evidence="2">The sequence shown here is derived from an EMBL/GenBank/DDBJ whole genome shotgun (WGS) entry which is preliminary data.</text>
</comment>
<dbReference type="Gene3D" id="1.10.890.30">
    <property type="entry name" value="YmgD protein"/>
    <property type="match status" value="1"/>
</dbReference>
<evidence type="ECO:0008006" key="4">
    <source>
        <dbReference type="Google" id="ProtNLM"/>
    </source>
</evidence>
<reference evidence="2 3" key="1">
    <citation type="submission" date="2020-06" db="EMBL/GenBank/DDBJ databases">
        <authorList>
            <person name="Cao W.R."/>
        </authorList>
    </citation>
    <scope>NUCLEOTIDE SEQUENCE [LARGE SCALE GENOMIC DNA]</scope>
    <source>
        <strain evidence="2 3">B1Z28</strain>
    </source>
</reference>
<evidence type="ECO:0000256" key="1">
    <source>
        <dbReference type="SAM" id="SignalP"/>
    </source>
</evidence>
<sequence>MRFDKIRLISGAALIAMPGFLYADEAAEQMVQDALPVMYHTCASVIEEADGDDTYVLAIVEKMTALSIYNREINIEEHATSDEEKAQLREAFLTALKEGCTGDENALLAGVVDGAVKSTLGL</sequence>
<dbReference type="Proteomes" id="UP000630805">
    <property type="component" value="Unassembled WGS sequence"/>
</dbReference>
<keyword evidence="1" id="KW-0732">Signal</keyword>
<proteinExistence type="predicted"/>
<organism evidence="2 3">
    <name type="scientific">Ruegeria haliotis</name>
    <dbReference type="NCBI Taxonomy" id="2747601"/>
    <lineage>
        <taxon>Bacteria</taxon>
        <taxon>Pseudomonadati</taxon>
        <taxon>Pseudomonadota</taxon>
        <taxon>Alphaproteobacteria</taxon>
        <taxon>Rhodobacterales</taxon>
        <taxon>Roseobacteraceae</taxon>
        <taxon>Ruegeria</taxon>
    </lineage>
</organism>
<gene>
    <name evidence="2" type="ORF">HW561_00735</name>
</gene>